<evidence type="ECO:0000256" key="1">
    <source>
        <dbReference type="SAM" id="MobiDB-lite"/>
    </source>
</evidence>
<protein>
    <submittedName>
        <fullName evidence="2">Uncharacterized protein</fullName>
    </submittedName>
</protein>
<feature type="region of interest" description="Disordered" evidence="1">
    <location>
        <begin position="1"/>
        <end position="118"/>
    </location>
</feature>
<evidence type="ECO:0000313" key="2">
    <source>
        <dbReference type="EMBL" id="KAK4183490.1"/>
    </source>
</evidence>
<accession>A0AAN7AF06</accession>
<gene>
    <name evidence="2" type="ORF">QBC35DRAFT_535692</name>
</gene>
<keyword evidence="3" id="KW-1185">Reference proteome</keyword>
<sequence>MDKTWEEHKAELQQRRDALGLGYSDPDEPYSSTKQLGSNALSTGARSSKLPEVQYYQPQFATSPSYHPPRHAHHASTTTGDKYNTQTPIRSHLPKDNPPEQSPNAGIPPVPRRPKPQAVNIFKFLPAFESARLDSPSSQALFHPQPQPQPDNDPSPVTKDKKQKQASFTINRALAATPPEGYHPEPPMEITTTTTTTTIQFSESPSPTPQPTV</sequence>
<proteinExistence type="predicted"/>
<feature type="compositionally biased region" description="Polar residues" evidence="1">
    <location>
        <begin position="56"/>
        <end position="65"/>
    </location>
</feature>
<reference evidence="2" key="1">
    <citation type="journal article" date="2023" name="Mol. Phylogenet. Evol.">
        <title>Genome-scale phylogeny and comparative genomics of the fungal order Sordariales.</title>
        <authorList>
            <person name="Hensen N."/>
            <person name="Bonometti L."/>
            <person name="Westerberg I."/>
            <person name="Brannstrom I.O."/>
            <person name="Guillou S."/>
            <person name="Cros-Aarteil S."/>
            <person name="Calhoun S."/>
            <person name="Haridas S."/>
            <person name="Kuo A."/>
            <person name="Mondo S."/>
            <person name="Pangilinan J."/>
            <person name="Riley R."/>
            <person name="LaButti K."/>
            <person name="Andreopoulos B."/>
            <person name="Lipzen A."/>
            <person name="Chen C."/>
            <person name="Yan M."/>
            <person name="Daum C."/>
            <person name="Ng V."/>
            <person name="Clum A."/>
            <person name="Steindorff A."/>
            <person name="Ohm R.A."/>
            <person name="Martin F."/>
            <person name="Silar P."/>
            <person name="Natvig D.O."/>
            <person name="Lalanne C."/>
            <person name="Gautier V."/>
            <person name="Ament-Velasquez S.L."/>
            <person name="Kruys A."/>
            <person name="Hutchinson M.I."/>
            <person name="Powell A.J."/>
            <person name="Barry K."/>
            <person name="Miller A.N."/>
            <person name="Grigoriev I.V."/>
            <person name="Debuchy R."/>
            <person name="Gladieux P."/>
            <person name="Hiltunen Thoren M."/>
            <person name="Johannesson H."/>
        </authorList>
    </citation>
    <scope>NUCLEOTIDE SEQUENCE</scope>
    <source>
        <strain evidence="2">PSN309</strain>
    </source>
</reference>
<evidence type="ECO:0000313" key="3">
    <source>
        <dbReference type="Proteomes" id="UP001302126"/>
    </source>
</evidence>
<dbReference type="Proteomes" id="UP001302126">
    <property type="component" value="Unassembled WGS sequence"/>
</dbReference>
<feature type="compositionally biased region" description="Polar residues" evidence="1">
    <location>
        <begin position="30"/>
        <end position="46"/>
    </location>
</feature>
<feature type="compositionally biased region" description="Polar residues" evidence="1">
    <location>
        <begin position="75"/>
        <end position="89"/>
    </location>
</feature>
<feature type="compositionally biased region" description="Basic and acidic residues" evidence="1">
    <location>
        <begin position="1"/>
        <end position="18"/>
    </location>
</feature>
<organism evidence="2 3">
    <name type="scientific">Podospora australis</name>
    <dbReference type="NCBI Taxonomy" id="1536484"/>
    <lineage>
        <taxon>Eukaryota</taxon>
        <taxon>Fungi</taxon>
        <taxon>Dikarya</taxon>
        <taxon>Ascomycota</taxon>
        <taxon>Pezizomycotina</taxon>
        <taxon>Sordariomycetes</taxon>
        <taxon>Sordariomycetidae</taxon>
        <taxon>Sordariales</taxon>
        <taxon>Podosporaceae</taxon>
        <taxon>Podospora</taxon>
    </lineage>
</organism>
<comment type="caution">
    <text evidence="2">The sequence shown here is derived from an EMBL/GenBank/DDBJ whole genome shotgun (WGS) entry which is preliminary data.</text>
</comment>
<name>A0AAN7AF06_9PEZI</name>
<feature type="region of interest" description="Disordered" evidence="1">
    <location>
        <begin position="133"/>
        <end position="213"/>
    </location>
</feature>
<dbReference type="EMBL" id="MU864544">
    <property type="protein sequence ID" value="KAK4183490.1"/>
    <property type="molecule type" value="Genomic_DNA"/>
</dbReference>
<dbReference type="AlphaFoldDB" id="A0AAN7AF06"/>
<reference evidence="2" key="2">
    <citation type="submission" date="2023-05" db="EMBL/GenBank/DDBJ databases">
        <authorList>
            <consortium name="Lawrence Berkeley National Laboratory"/>
            <person name="Steindorff A."/>
            <person name="Hensen N."/>
            <person name="Bonometti L."/>
            <person name="Westerberg I."/>
            <person name="Brannstrom I.O."/>
            <person name="Guillou S."/>
            <person name="Cros-Aarteil S."/>
            <person name="Calhoun S."/>
            <person name="Haridas S."/>
            <person name="Kuo A."/>
            <person name="Mondo S."/>
            <person name="Pangilinan J."/>
            <person name="Riley R."/>
            <person name="Labutti K."/>
            <person name="Andreopoulos B."/>
            <person name="Lipzen A."/>
            <person name="Chen C."/>
            <person name="Yanf M."/>
            <person name="Daum C."/>
            <person name="Ng V."/>
            <person name="Clum A."/>
            <person name="Ohm R."/>
            <person name="Martin F."/>
            <person name="Silar P."/>
            <person name="Natvig D."/>
            <person name="Lalanne C."/>
            <person name="Gautier V."/>
            <person name="Ament-Velasquez S.L."/>
            <person name="Kruys A."/>
            <person name="Hutchinson M.I."/>
            <person name="Powell A.J."/>
            <person name="Barry K."/>
            <person name="Miller A.N."/>
            <person name="Grigoriev I.V."/>
            <person name="Debuchy R."/>
            <person name="Gladieux P."/>
            <person name="Thoren M.H."/>
            <person name="Johannesson H."/>
        </authorList>
    </citation>
    <scope>NUCLEOTIDE SEQUENCE</scope>
    <source>
        <strain evidence="2">PSN309</strain>
    </source>
</reference>